<gene>
    <name evidence="2" type="ORF">PGRI_062120</name>
</gene>
<dbReference type="PANTHER" id="PTHR24305">
    <property type="entry name" value="CYTOCHROME P450"/>
    <property type="match status" value="1"/>
</dbReference>
<dbReference type="SUPFAM" id="SSF48264">
    <property type="entry name" value="Cytochrome P450"/>
    <property type="match status" value="1"/>
</dbReference>
<dbReference type="GO" id="GO:0005506">
    <property type="term" value="F:iron ion binding"/>
    <property type="evidence" value="ECO:0007669"/>
    <property type="project" value="InterPro"/>
</dbReference>
<accession>A0A135LMR3</accession>
<name>A0A135LMR3_PENPA</name>
<dbReference type="GeneID" id="63709226"/>
<dbReference type="PANTHER" id="PTHR24305:SF168">
    <property type="entry name" value="P450, PUTATIVE (EUROFUNG)-RELATED"/>
    <property type="match status" value="1"/>
</dbReference>
<dbReference type="Proteomes" id="UP000070168">
    <property type="component" value="Unassembled WGS sequence"/>
</dbReference>
<feature type="binding site" description="axial binding residue" evidence="1">
    <location>
        <position position="454"/>
    </location>
    <ligand>
        <name>heme</name>
        <dbReference type="ChEBI" id="CHEBI:30413"/>
    </ligand>
    <ligandPart>
        <name>Fe</name>
        <dbReference type="ChEBI" id="CHEBI:18248"/>
    </ligandPart>
</feature>
<dbReference type="GO" id="GO:0016705">
    <property type="term" value="F:oxidoreductase activity, acting on paired donors, with incorporation or reduction of molecular oxygen"/>
    <property type="evidence" value="ECO:0007669"/>
    <property type="project" value="InterPro"/>
</dbReference>
<dbReference type="EMBL" id="LHQR01000048">
    <property type="protein sequence ID" value="KXG50245.1"/>
    <property type="molecule type" value="Genomic_DNA"/>
</dbReference>
<dbReference type="InterPro" id="IPR002401">
    <property type="entry name" value="Cyt_P450_E_grp-I"/>
</dbReference>
<dbReference type="OMA" id="QSEYWIR"/>
<evidence type="ECO:0000313" key="3">
    <source>
        <dbReference type="Proteomes" id="UP000070168"/>
    </source>
</evidence>
<evidence type="ECO:0000313" key="2">
    <source>
        <dbReference type="EMBL" id="KXG50245.1"/>
    </source>
</evidence>
<comment type="cofactor">
    <cofactor evidence="1">
        <name>heme</name>
        <dbReference type="ChEBI" id="CHEBI:30413"/>
    </cofactor>
</comment>
<dbReference type="CDD" id="cd11060">
    <property type="entry name" value="CYP57A1-like"/>
    <property type="match status" value="1"/>
</dbReference>
<comment type="caution">
    <text evidence="2">The sequence shown here is derived from an EMBL/GenBank/DDBJ whole genome shotgun (WGS) entry which is preliminary data.</text>
</comment>
<dbReference type="Gene3D" id="1.10.630.10">
    <property type="entry name" value="Cytochrome P450"/>
    <property type="match status" value="1"/>
</dbReference>
<dbReference type="PRINTS" id="PR00385">
    <property type="entry name" value="P450"/>
</dbReference>
<dbReference type="GO" id="GO:0004497">
    <property type="term" value="F:monooxygenase activity"/>
    <property type="evidence" value="ECO:0007669"/>
    <property type="project" value="InterPro"/>
</dbReference>
<keyword evidence="1" id="KW-0479">Metal-binding</keyword>
<dbReference type="GO" id="GO:0043386">
    <property type="term" value="P:mycotoxin biosynthetic process"/>
    <property type="evidence" value="ECO:0007669"/>
    <property type="project" value="UniProtKB-ARBA"/>
</dbReference>
<dbReference type="InterPro" id="IPR050121">
    <property type="entry name" value="Cytochrome_P450_monoxygenase"/>
</dbReference>
<dbReference type="GO" id="GO:0020037">
    <property type="term" value="F:heme binding"/>
    <property type="evidence" value="ECO:0007669"/>
    <property type="project" value="InterPro"/>
</dbReference>
<dbReference type="AlphaFoldDB" id="A0A135LMR3"/>
<dbReference type="RefSeq" id="XP_040648781.1">
    <property type="nucleotide sequence ID" value="XM_040793926.1"/>
</dbReference>
<dbReference type="PRINTS" id="PR00463">
    <property type="entry name" value="EP450I"/>
</dbReference>
<protein>
    <submittedName>
        <fullName evidence="2">Cytochrome P450</fullName>
    </submittedName>
</protein>
<sequence>MVLPSYKSAQTSMSVRLLLVALLVLSVYSLIQRFIAWHRLRHIPGPPLASFSNLWLVWHAYRGTLPWAIKDATDKYGSLARVGLNVVVNSNPESVIKVLQPRSGFIRALDYQAARFRPGSDNILSMRDEKAHKILKSKTTAGYNGKDVEGLEGQIDKVVESFINLIERKYISTSNDYRPVDLARITQYFTLDVIMSVAFARNFGHLESDSDVYRYIHMTESFMPMVAIILVYPWLCNVLESRFLQMMAPKDTDEVGMGKVMGFAKEVVSERFGPNKVIRKDMLGSFIAHGMTQDEANSETLVQIVAGSDTTATAIRATFLHIMSSPHIYSTLRKEIDNVGPLSSPITDAEAKRMPYLQAVIEEGLRYWPPIALLASKIVPKGGATINGFFVPEDSSIGVSAMGIQRSKEIFGADADEFRPERWLSFGEGEAEKAREKRMRSTVDLAFASGKYTCPGRPVAMMELNKIFAEVLRKYDIALVNPSRPWRSVYAGVWMQKDLVVVEWMPTRIVSNFYRSAEIGVKTGGAARASSVHVF</sequence>
<dbReference type="InterPro" id="IPR001128">
    <property type="entry name" value="Cyt_P450"/>
</dbReference>
<evidence type="ECO:0000256" key="1">
    <source>
        <dbReference type="PIRSR" id="PIRSR602401-1"/>
    </source>
</evidence>
<dbReference type="OrthoDB" id="3934656at2759"/>
<keyword evidence="3" id="KW-1185">Reference proteome</keyword>
<reference evidence="2 3" key="1">
    <citation type="journal article" date="2016" name="BMC Genomics">
        <title>Genome sequencing and secondary metabolism of the postharvest pathogen Penicillium griseofulvum.</title>
        <authorList>
            <person name="Banani H."/>
            <person name="Marcet-Houben M."/>
            <person name="Ballester A.R."/>
            <person name="Abbruscato P."/>
            <person name="Gonzalez-Candelas L."/>
            <person name="Gabaldon T."/>
            <person name="Spadaro D."/>
        </authorList>
    </citation>
    <scope>NUCLEOTIDE SEQUENCE [LARGE SCALE GENOMIC DNA]</scope>
    <source>
        <strain evidence="2 3">PG3</strain>
    </source>
</reference>
<keyword evidence="1" id="KW-0349">Heme</keyword>
<proteinExistence type="predicted"/>
<dbReference type="STRING" id="5078.A0A135LMR3"/>
<dbReference type="Pfam" id="PF00067">
    <property type="entry name" value="p450"/>
    <property type="match status" value="1"/>
</dbReference>
<organism evidence="2 3">
    <name type="scientific">Penicillium patulum</name>
    <name type="common">Penicillium griseofulvum</name>
    <dbReference type="NCBI Taxonomy" id="5078"/>
    <lineage>
        <taxon>Eukaryota</taxon>
        <taxon>Fungi</taxon>
        <taxon>Dikarya</taxon>
        <taxon>Ascomycota</taxon>
        <taxon>Pezizomycotina</taxon>
        <taxon>Eurotiomycetes</taxon>
        <taxon>Eurotiomycetidae</taxon>
        <taxon>Eurotiales</taxon>
        <taxon>Aspergillaceae</taxon>
        <taxon>Penicillium</taxon>
    </lineage>
</organism>
<keyword evidence="1" id="KW-0408">Iron</keyword>
<dbReference type="InterPro" id="IPR036396">
    <property type="entry name" value="Cyt_P450_sf"/>
</dbReference>